<evidence type="ECO:0000313" key="4">
    <source>
        <dbReference type="Proteomes" id="UP000021108"/>
    </source>
</evidence>
<feature type="region of interest" description="Disordered" evidence="2">
    <location>
        <begin position="376"/>
        <end position="415"/>
    </location>
</feature>
<dbReference type="EMBL" id="JEXD01000016">
    <property type="protein sequence ID" value="EXC07141.1"/>
    <property type="molecule type" value="Genomic_DNA"/>
</dbReference>
<dbReference type="AlphaFoldDB" id="A0A009PFV4"/>
<evidence type="ECO:0000256" key="2">
    <source>
        <dbReference type="SAM" id="MobiDB-lite"/>
    </source>
</evidence>
<comment type="caution">
    <text evidence="3">The sequence shown here is derived from an EMBL/GenBank/DDBJ whole genome shotgun (WGS) entry which is preliminary data.</text>
</comment>
<sequence length="809" mass="93894">MLIKMLRHGTGSAARAASYVLDEKDHMNIVRPHVEVLSGDPHLFAKIADSSPFKHKYTSAVIAFAEEDQPTDIEIKDVLKQFEALAFSGLEPDQYHMTAVLHQEPNGSKHIHILVPRLELRSGKAMNIAPPGLFQKHFHTLQDKLNSEYGWADPKDPDRARFTKKGYELYLQSALKKVEKNRGNYKTFIENLYVGLLSISLKQLETNQNEFLFSEILVHNRDDFMQFVLTNKLASEVAKIRENQFSLIPTFGKKPIYFQGEIYERQFDIRKCSKPFRERIKAFEQVRKADSERGNDEQRTVNQISKNTRMPCAELRDRAEKTLQGARQARAAYNRQRYASATTSEKRDSDFNQRIEIISSRVEAEYQQYSNDAVFTSQRNRSDHAKASSAEQSPIATYDQRQSESDQSPNSGQYPKYHTVIRRSEESVAAGSSSSINSVDHLQPEINSENIYFDVAWNGVTEYFSNIALQLLSHTADLNQKRDRNLDGRRRHSIPSDHLLEMDRLQYPEFEQKQSPSDRTEYSSDISLFRGEVSYERTATYDYSTSQRQRYTADDFGFTRTNEFSFDAIIAEYYARLARKRREDEKKAQRDRALRAEQQRRHEQDLENLRLQQSVRIEPHRDQFISEYWIDDQRVTIEAGKIRTVRTTAAVTASERAATSRTEHVIRYTDQQTRALNDKLDQALRRAGEARVEFETVAIATAKTNQRLKRDDVELYSEYEQFKQNMRRLREQADADQEHAATMQQQYQFDREHSAELTATILQLAKLVEEIVSLMMHLIAAMLGQQYNIQSQPQVESKQQKPNDFGAEF</sequence>
<dbReference type="Proteomes" id="UP000021108">
    <property type="component" value="Unassembled WGS sequence"/>
</dbReference>
<reference evidence="3 4" key="1">
    <citation type="submission" date="2014-02" db="EMBL/GenBank/DDBJ databases">
        <title>Comparative genomics and transcriptomics to identify genetic mechanisms underlying the emergence of carbapenem resistant Acinetobacter baumannii (CRAb).</title>
        <authorList>
            <person name="Harris A.D."/>
            <person name="Johnson K.J."/>
            <person name="George J."/>
            <person name="Shefchek K."/>
            <person name="Daugherty S.C."/>
            <person name="Parankush S."/>
            <person name="Sadzewicz L."/>
            <person name="Tallon L."/>
            <person name="Sengamalay N."/>
            <person name="Hazen T.H."/>
            <person name="Rasko D.A."/>
        </authorList>
    </citation>
    <scope>NUCLEOTIDE SEQUENCE [LARGE SCALE GENOMIC DNA]</scope>
    <source>
        <strain evidence="3 4">625974</strain>
    </source>
</reference>
<evidence type="ECO:0000256" key="1">
    <source>
        <dbReference type="SAM" id="Coils"/>
    </source>
</evidence>
<evidence type="ECO:0000313" key="3">
    <source>
        <dbReference type="EMBL" id="EXC07141.1"/>
    </source>
</evidence>
<feature type="coiled-coil region" evidence="1">
    <location>
        <begin position="712"/>
        <end position="746"/>
    </location>
</feature>
<feature type="region of interest" description="Disordered" evidence="2">
    <location>
        <begin position="581"/>
        <end position="601"/>
    </location>
</feature>
<dbReference type="RefSeq" id="WP_032059403.1">
    <property type="nucleotide sequence ID" value="NZ_JEXD01000016.1"/>
</dbReference>
<proteinExistence type="predicted"/>
<organism evidence="3 4">
    <name type="scientific">Acinetobacter baumannii 625974</name>
    <dbReference type="NCBI Taxonomy" id="1310607"/>
    <lineage>
        <taxon>Bacteria</taxon>
        <taxon>Pseudomonadati</taxon>
        <taxon>Pseudomonadota</taxon>
        <taxon>Gammaproteobacteria</taxon>
        <taxon>Moraxellales</taxon>
        <taxon>Moraxellaceae</taxon>
        <taxon>Acinetobacter</taxon>
        <taxon>Acinetobacter calcoaceticus/baumannii complex</taxon>
    </lineage>
</organism>
<accession>A0A009PFV4</accession>
<keyword evidence="1" id="KW-0175">Coiled coil</keyword>
<dbReference type="PATRIC" id="fig|1310607.3.peg.2092"/>
<protein>
    <submittedName>
        <fullName evidence="3">MobA family protein</fullName>
    </submittedName>
</protein>
<name>A0A009PFV4_ACIBA</name>
<gene>
    <name evidence="3" type="ORF">J506_2156</name>
</gene>